<dbReference type="InterPro" id="IPR024088">
    <property type="entry name" value="Tyr-tRNA-ligase_bac-type"/>
</dbReference>
<keyword evidence="5 10" id="KW-0694">RNA-binding</keyword>
<dbReference type="GO" id="GO:0005829">
    <property type="term" value="C:cytosol"/>
    <property type="evidence" value="ECO:0007669"/>
    <property type="project" value="TreeGrafter"/>
</dbReference>
<evidence type="ECO:0000256" key="9">
    <source>
        <dbReference type="NCBIfam" id="TIGR00234"/>
    </source>
</evidence>
<keyword evidence="4 11" id="KW-0067">ATP-binding</keyword>
<evidence type="ECO:0000256" key="8">
    <source>
        <dbReference type="ARBA" id="ARBA00048248"/>
    </source>
</evidence>
<dbReference type="Gene3D" id="1.10.240.10">
    <property type="entry name" value="Tyrosyl-Transfer RNA Synthetase"/>
    <property type="match status" value="1"/>
</dbReference>
<evidence type="ECO:0000256" key="2">
    <source>
        <dbReference type="ARBA" id="ARBA00022598"/>
    </source>
</evidence>
<dbReference type="InterPro" id="IPR002305">
    <property type="entry name" value="aa-tRNA-synth_Ic"/>
</dbReference>
<evidence type="ECO:0000256" key="7">
    <source>
        <dbReference type="ARBA" id="ARBA00023146"/>
    </source>
</evidence>
<comment type="catalytic activity">
    <reaction evidence="8">
        <text>tRNA(Tyr) + L-tyrosine + ATP = L-tyrosyl-tRNA(Tyr) + AMP + diphosphate + H(+)</text>
        <dbReference type="Rhea" id="RHEA:10220"/>
        <dbReference type="Rhea" id="RHEA-COMP:9706"/>
        <dbReference type="Rhea" id="RHEA-COMP:9707"/>
        <dbReference type="ChEBI" id="CHEBI:15378"/>
        <dbReference type="ChEBI" id="CHEBI:30616"/>
        <dbReference type="ChEBI" id="CHEBI:33019"/>
        <dbReference type="ChEBI" id="CHEBI:58315"/>
        <dbReference type="ChEBI" id="CHEBI:78442"/>
        <dbReference type="ChEBI" id="CHEBI:78536"/>
        <dbReference type="ChEBI" id="CHEBI:456215"/>
        <dbReference type="EC" id="6.1.1.1"/>
    </reaction>
</comment>
<dbReference type="InterPro" id="IPR014729">
    <property type="entry name" value="Rossmann-like_a/b/a_fold"/>
</dbReference>
<keyword evidence="7 11" id="KW-0030">Aminoacyl-tRNA synthetase</keyword>
<dbReference type="GO" id="GO:0005524">
    <property type="term" value="F:ATP binding"/>
    <property type="evidence" value="ECO:0007669"/>
    <property type="project" value="UniProtKB-KW"/>
</dbReference>
<dbReference type="SUPFAM" id="SSF55174">
    <property type="entry name" value="Alpha-L RNA-binding motif"/>
    <property type="match status" value="1"/>
</dbReference>
<dbReference type="CDD" id="cd00165">
    <property type="entry name" value="S4"/>
    <property type="match status" value="1"/>
</dbReference>
<dbReference type="Proteomes" id="UP000178385">
    <property type="component" value="Unassembled WGS sequence"/>
</dbReference>
<dbReference type="Gene3D" id="3.10.290.10">
    <property type="entry name" value="RNA-binding S4 domain"/>
    <property type="match status" value="1"/>
</dbReference>
<keyword evidence="6 11" id="KW-0648">Protein biosynthesis</keyword>
<dbReference type="Pfam" id="PF22421">
    <property type="entry name" value="SYY_C-terminal"/>
    <property type="match status" value="1"/>
</dbReference>
<dbReference type="Gene3D" id="3.40.50.620">
    <property type="entry name" value="HUPs"/>
    <property type="match status" value="1"/>
</dbReference>
<name>A0A1G1Y5N8_9BACT</name>
<evidence type="ECO:0000259" key="12">
    <source>
        <dbReference type="Pfam" id="PF22421"/>
    </source>
</evidence>
<dbReference type="InterPro" id="IPR036986">
    <property type="entry name" value="S4_RNA-bd_sf"/>
</dbReference>
<evidence type="ECO:0000256" key="6">
    <source>
        <dbReference type="ARBA" id="ARBA00022917"/>
    </source>
</evidence>
<reference evidence="13 14" key="1">
    <citation type="journal article" date="2016" name="Nat. Commun.">
        <title>Thousands of microbial genomes shed light on interconnected biogeochemical processes in an aquifer system.</title>
        <authorList>
            <person name="Anantharaman K."/>
            <person name="Brown C.T."/>
            <person name="Hug L.A."/>
            <person name="Sharon I."/>
            <person name="Castelle C.J."/>
            <person name="Probst A.J."/>
            <person name="Thomas B.C."/>
            <person name="Singh A."/>
            <person name="Wilkins M.J."/>
            <person name="Karaoz U."/>
            <person name="Brodie E.L."/>
            <person name="Williams K.H."/>
            <person name="Hubbard S.S."/>
            <person name="Banfield J.F."/>
        </authorList>
    </citation>
    <scope>NUCLEOTIDE SEQUENCE [LARGE SCALE GENOMIC DNA]</scope>
</reference>
<organism evidence="13 14">
    <name type="scientific">Candidatus Buchananbacteria bacterium RIFCSPHIGHO2_01_FULL_47_11b</name>
    <dbReference type="NCBI Taxonomy" id="1797537"/>
    <lineage>
        <taxon>Bacteria</taxon>
        <taxon>Candidatus Buchananiibacteriota</taxon>
    </lineage>
</organism>
<gene>
    <name evidence="13" type="ORF">A2840_00500</name>
</gene>
<comment type="similarity">
    <text evidence="11">Belongs to the class-I aminoacyl-tRNA synthetase family.</text>
</comment>
<dbReference type="CDD" id="cd00805">
    <property type="entry name" value="TyrRS_core"/>
    <property type="match status" value="1"/>
</dbReference>
<dbReference type="PRINTS" id="PR01040">
    <property type="entry name" value="TRNASYNTHTYR"/>
</dbReference>
<keyword evidence="2 11" id="KW-0436">Ligase</keyword>
<evidence type="ECO:0000256" key="3">
    <source>
        <dbReference type="ARBA" id="ARBA00022741"/>
    </source>
</evidence>
<evidence type="ECO:0000313" key="14">
    <source>
        <dbReference type="Proteomes" id="UP000178385"/>
    </source>
</evidence>
<dbReference type="PANTHER" id="PTHR11766:SF1">
    <property type="entry name" value="TYROSINE--TRNA LIGASE"/>
    <property type="match status" value="1"/>
</dbReference>
<dbReference type="Pfam" id="PF00579">
    <property type="entry name" value="tRNA-synt_1b"/>
    <property type="match status" value="1"/>
</dbReference>
<evidence type="ECO:0000256" key="4">
    <source>
        <dbReference type="ARBA" id="ARBA00022840"/>
    </source>
</evidence>
<evidence type="ECO:0000313" key="13">
    <source>
        <dbReference type="EMBL" id="OGY46877.1"/>
    </source>
</evidence>
<proteinExistence type="inferred from homology"/>
<dbReference type="GO" id="GO:0004831">
    <property type="term" value="F:tyrosine-tRNA ligase activity"/>
    <property type="evidence" value="ECO:0007669"/>
    <property type="project" value="UniProtKB-UniRule"/>
</dbReference>
<keyword evidence="3 11" id="KW-0547">Nucleotide-binding</keyword>
<dbReference type="InterPro" id="IPR002307">
    <property type="entry name" value="Tyr-tRNA-ligase"/>
</dbReference>
<accession>A0A1G1Y5N8</accession>
<dbReference type="NCBIfam" id="TIGR00234">
    <property type="entry name" value="tyrS"/>
    <property type="match status" value="1"/>
</dbReference>
<comment type="caution">
    <text evidence="13">The sequence shown here is derived from an EMBL/GenBank/DDBJ whole genome shotgun (WGS) entry which is preliminary data.</text>
</comment>
<dbReference type="EC" id="6.1.1.1" evidence="1 9"/>
<sequence length="397" mass="44940">MATNTDSAKINELLTRGVSEVIDASHLKKRLKSGKQLRVKFGIDPTSPHIHIGRTIPLLKLRDFQELGHKIVLIIGDFTGVIGDTSDKDSERPMLTEKQVQQNMADYQQQAGKIIDLKKCKIHFNSEWLAKLNYHQIGRQADIFSLNEFISRENIAKRLKAGRRVSLRELLYPLMQGYDSVAVRADVEIGGTDQRFNLLAGRELQRSYQQEPQDIITNPLLEGLDGRKMSSSWGNTVNIADTPEEMYGKLMSLHDELIITYLTLATRVPLQEIKVLQYDLRAGKNPKVIKMLLAYKIVESYHGQKAAITAEENFKQVFEEKLNPDKISTFKIKQRNIVDVLVATKLASSKSEARRLLGQKAIRVDAKIVIDPNYQIGSIDADGVVLQRGKRHFAKII</sequence>
<dbReference type="EMBL" id="MHIG01000023">
    <property type="protein sequence ID" value="OGY46877.1"/>
    <property type="molecule type" value="Genomic_DNA"/>
</dbReference>
<dbReference type="GO" id="GO:0003723">
    <property type="term" value="F:RNA binding"/>
    <property type="evidence" value="ECO:0007669"/>
    <property type="project" value="UniProtKB-KW"/>
</dbReference>
<protein>
    <recommendedName>
        <fullName evidence="1 9">Tyrosine--tRNA ligase</fullName>
        <ecNumber evidence="1 9">6.1.1.1</ecNumber>
    </recommendedName>
</protein>
<evidence type="ECO:0000256" key="11">
    <source>
        <dbReference type="RuleBase" id="RU363036"/>
    </source>
</evidence>
<dbReference type="AlphaFoldDB" id="A0A1G1Y5N8"/>
<dbReference type="InterPro" id="IPR054608">
    <property type="entry name" value="SYY-like_C"/>
</dbReference>
<evidence type="ECO:0000256" key="5">
    <source>
        <dbReference type="ARBA" id="ARBA00022884"/>
    </source>
</evidence>
<dbReference type="PANTHER" id="PTHR11766">
    <property type="entry name" value="TYROSYL-TRNA SYNTHETASE"/>
    <property type="match status" value="1"/>
</dbReference>
<dbReference type="GO" id="GO:0006437">
    <property type="term" value="P:tyrosyl-tRNA aminoacylation"/>
    <property type="evidence" value="ECO:0007669"/>
    <property type="project" value="UniProtKB-UniRule"/>
</dbReference>
<evidence type="ECO:0000256" key="10">
    <source>
        <dbReference type="PROSITE-ProRule" id="PRU00182"/>
    </source>
</evidence>
<dbReference type="PROSITE" id="PS50889">
    <property type="entry name" value="S4"/>
    <property type="match status" value="1"/>
</dbReference>
<dbReference type="SUPFAM" id="SSF52374">
    <property type="entry name" value="Nucleotidylyl transferase"/>
    <property type="match status" value="1"/>
</dbReference>
<evidence type="ECO:0000256" key="1">
    <source>
        <dbReference type="ARBA" id="ARBA00013160"/>
    </source>
</evidence>
<feature type="domain" description="Tyrosine--tRNA ligase SYY-like C-terminal" evidence="12">
    <location>
        <begin position="327"/>
        <end position="394"/>
    </location>
</feature>